<dbReference type="Proteomes" id="UP000001635">
    <property type="component" value="Chromosome"/>
</dbReference>
<dbReference type="EMBL" id="CP002955">
    <property type="protein sequence ID" value="AEL27439.1"/>
    <property type="molecule type" value="Genomic_DNA"/>
</dbReference>
<dbReference type="OrthoDB" id="9809364at2"/>
<dbReference type="InterPro" id="IPR050330">
    <property type="entry name" value="Bact_OuterMem_StrucFunc"/>
</dbReference>
<proteinExistence type="predicted"/>
<dbReference type="GO" id="GO:0016020">
    <property type="term" value="C:membrane"/>
    <property type="evidence" value="ECO:0007669"/>
    <property type="project" value="UniProtKB-UniRule"/>
</dbReference>
<evidence type="ECO:0000256" key="1">
    <source>
        <dbReference type="PROSITE-ProRule" id="PRU00473"/>
    </source>
</evidence>
<dbReference type="AlphaFoldDB" id="G0J2V2"/>
<feature type="domain" description="OmpA-like" evidence="3">
    <location>
        <begin position="352"/>
        <end position="469"/>
    </location>
</feature>
<feature type="compositionally biased region" description="Polar residues" evidence="2">
    <location>
        <begin position="299"/>
        <end position="311"/>
    </location>
</feature>
<dbReference type="Gene3D" id="3.30.1330.60">
    <property type="entry name" value="OmpA-like domain"/>
    <property type="match status" value="1"/>
</dbReference>
<organism evidence="4 5">
    <name type="scientific">Cyclobacterium marinum (strain ATCC 25205 / DSM 745 / LMG 13164 / NCIMB 1802)</name>
    <name type="common">Flectobacillus marinus</name>
    <dbReference type="NCBI Taxonomy" id="880070"/>
    <lineage>
        <taxon>Bacteria</taxon>
        <taxon>Pseudomonadati</taxon>
        <taxon>Bacteroidota</taxon>
        <taxon>Cytophagia</taxon>
        <taxon>Cytophagales</taxon>
        <taxon>Cyclobacteriaceae</taxon>
        <taxon>Cyclobacterium</taxon>
    </lineage>
</organism>
<dbReference type="RefSeq" id="WP_014021725.1">
    <property type="nucleotide sequence ID" value="NC_015914.1"/>
</dbReference>
<evidence type="ECO:0000313" key="5">
    <source>
        <dbReference type="Proteomes" id="UP000001635"/>
    </source>
</evidence>
<evidence type="ECO:0000259" key="3">
    <source>
        <dbReference type="PROSITE" id="PS51123"/>
    </source>
</evidence>
<dbReference type="InterPro" id="IPR036737">
    <property type="entry name" value="OmpA-like_sf"/>
</dbReference>
<dbReference type="STRING" id="880070.Cycma_3727"/>
<dbReference type="SUPFAM" id="SSF103088">
    <property type="entry name" value="OmpA-like"/>
    <property type="match status" value="1"/>
</dbReference>
<feature type="region of interest" description="Disordered" evidence="2">
    <location>
        <begin position="436"/>
        <end position="455"/>
    </location>
</feature>
<feature type="region of interest" description="Disordered" evidence="2">
    <location>
        <begin position="291"/>
        <end position="321"/>
    </location>
</feature>
<dbReference type="CDD" id="cd07185">
    <property type="entry name" value="OmpA_C-like"/>
    <property type="match status" value="1"/>
</dbReference>
<sequence length="469" mass="52242">MNNAIAILFRASTFIVLALFTFYPSYGQSPVFSLAYDEQQPIISPEGDLYFTLAYHPQNKGGQKDSGDVWFATEDEQGFSSPVPVPELSTKHYDLLIGFYQQSEVLVYHANLNNQQVIQSYIKDVEGWKKGEVIQLPGLKLNGDYFSASLDAMGKIMTISMDSYGTYGNEDIYVSKYNGKSWSRPLNIGGEINTNKQELSPRLSYAGDSLYFASNAYDTQKGIEIYGSKRLDNTWTNWSPPVLLKLSQLQGVEMYYFQDLKNKRAFFTNTQKSEGFGNIYILENKAPEMIPAPPLAKNPTDQRPTSVSNDRPNSSSPIVNSISNSDTLLLSNPQRESKEVVGISEKLDALAIGEQLILENVLFKKATVDLLDSASSLLVLDELATFMVKHPHKKMLIEGHTDSYGNANVNMRLSLARADKIKELLVNRGVAASNLQTKGRGGKKPIATNSNEAGRKKNRRVEIKLIAED</sequence>
<dbReference type="PANTHER" id="PTHR30329:SF21">
    <property type="entry name" value="LIPOPROTEIN YIAD-RELATED"/>
    <property type="match status" value="1"/>
</dbReference>
<dbReference type="HOGENOM" id="CLU_014978_2_0_10"/>
<evidence type="ECO:0000256" key="2">
    <source>
        <dbReference type="SAM" id="MobiDB-lite"/>
    </source>
</evidence>
<gene>
    <name evidence="4" type="ordered locus">Cycma_3727</name>
</gene>
<protein>
    <submittedName>
        <fullName evidence="4">OmpA/MotB domain protein</fullName>
    </submittedName>
</protein>
<reference evidence="5" key="1">
    <citation type="submission" date="2011-07" db="EMBL/GenBank/DDBJ databases">
        <title>The complete genome of Cyclobacterium marinum DSM 745.</title>
        <authorList>
            <person name="Lucas S."/>
            <person name="Han J."/>
            <person name="Lapidus A."/>
            <person name="Bruce D."/>
            <person name="Goodwin L."/>
            <person name="Pitluck S."/>
            <person name="Peters L."/>
            <person name="Kyrpides N."/>
            <person name="Mavromatis K."/>
            <person name="Ivanova N."/>
            <person name="Ovchinnikova G."/>
            <person name="Chertkov O."/>
            <person name="Detter J.C."/>
            <person name="Tapia R."/>
            <person name="Han C."/>
            <person name="Land M."/>
            <person name="Hauser L."/>
            <person name="Markowitz V."/>
            <person name="Cheng J.-F."/>
            <person name="Hugenholtz P."/>
            <person name="Woyke T."/>
            <person name="Wu D."/>
            <person name="Tindall B."/>
            <person name="Schuetze A."/>
            <person name="Brambilla E."/>
            <person name="Klenk H.-P."/>
            <person name="Eisen J.A."/>
        </authorList>
    </citation>
    <scope>NUCLEOTIDE SEQUENCE [LARGE SCALE GENOMIC DNA]</scope>
    <source>
        <strain evidence="5">ATCC 25205 / DSM 745 / LMG 13164 / NCIMB 1802</strain>
    </source>
</reference>
<dbReference type="InterPro" id="IPR006665">
    <property type="entry name" value="OmpA-like"/>
</dbReference>
<dbReference type="eggNOG" id="COG2885">
    <property type="taxonomic scope" value="Bacteria"/>
</dbReference>
<feature type="compositionally biased region" description="Low complexity" evidence="2">
    <location>
        <begin position="312"/>
        <end position="321"/>
    </location>
</feature>
<keyword evidence="1" id="KW-0472">Membrane</keyword>
<dbReference type="PROSITE" id="PS51123">
    <property type="entry name" value="OMPA_2"/>
    <property type="match status" value="1"/>
</dbReference>
<accession>G0J2V2</accession>
<dbReference type="KEGG" id="cmr:Cycma_3727"/>
<keyword evidence="5" id="KW-1185">Reference proteome</keyword>
<dbReference type="PANTHER" id="PTHR30329">
    <property type="entry name" value="STATOR ELEMENT OF FLAGELLAR MOTOR COMPLEX"/>
    <property type="match status" value="1"/>
</dbReference>
<name>G0J2V2_CYCMS</name>
<evidence type="ECO:0000313" key="4">
    <source>
        <dbReference type="EMBL" id="AEL27439.1"/>
    </source>
</evidence>
<dbReference type="Pfam" id="PF00691">
    <property type="entry name" value="OmpA"/>
    <property type="match status" value="1"/>
</dbReference>